<dbReference type="Proteomes" id="UP000886722">
    <property type="component" value="Unassembled WGS sequence"/>
</dbReference>
<dbReference type="SUPFAM" id="SSF51011">
    <property type="entry name" value="Glycosyl hydrolase domain"/>
    <property type="match status" value="1"/>
</dbReference>
<dbReference type="InterPro" id="IPR017853">
    <property type="entry name" value="GH"/>
</dbReference>
<evidence type="ECO:0000256" key="2">
    <source>
        <dbReference type="RuleBase" id="RU361185"/>
    </source>
</evidence>
<dbReference type="Pfam" id="PF13802">
    <property type="entry name" value="Gal_mutarotas_2"/>
    <property type="match status" value="1"/>
</dbReference>
<evidence type="ECO:0000313" key="5">
    <source>
        <dbReference type="Proteomes" id="UP000886722"/>
    </source>
</evidence>
<gene>
    <name evidence="4" type="ORF">IAD06_03375</name>
</gene>
<name>A0A9D1GDE5_9BACT</name>
<dbReference type="Gene3D" id="2.60.40.1760">
    <property type="entry name" value="glycosyl hydrolase (family 31)"/>
    <property type="match status" value="1"/>
</dbReference>
<accession>A0A9D1GDE5</accession>
<dbReference type="Gene3D" id="2.60.40.1180">
    <property type="entry name" value="Golgi alpha-mannosidase II"/>
    <property type="match status" value="2"/>
</dbReference>
<keyword evidence="2" id="KW-0378">Hydrolase</keyword>
<dbReference type="GO" id="GO:0004553">
    <property type="term" value="F:hydrolase activity, hydrolyzing O-glycosyl compounds"/>
    <property type="evidence" value="ECO:0007669"/>
    <property type="project" value="InterPro"/>
</dbReference>
<feature type="domain" description="PA14" evidence="3">
    <location>
        <begin position="224"/>
        <end position="367"/>
    </location>
</feature>
<dbReference type="SUPFAM" id="SSF56988">
    <property type="entry name" value="Anthrax protective antigen"/>
    <property type="match status" value="1"/>
</dbReference>
<dbReference type="PANTHER" id="PTHR43863">
    <property type="entry name" value="HYDROLASE, PUTATIVE (AFU_ORTHOLOGUE AFUA_1G03140)-RELATED"/>
    <property type="match status" value="1"/>
</dbReference>
<dbReference type="CDD" id="cd06591">
    <property type="entry name" value="GH31_xylosidase_XylS"/>
    <property type="match status" value="1"/>
</dbReference>
<dbReference type="InterPro" id="IPR033403">
    <property type="entry name" value="DUF5110"/>
</dbReference>
<dbReference type="InterPro" id="IPR011013">
    <property type="entry name" value="Gal_mutarotase_sf_dom"/>
</dbReference>
<comment type="caution">
    <text evidence="4">The sequence shown here is derived from an EMBL/GenBank/DDBJ whole genome shotgun (WGS) entry which is preliminary data.</text>
</comment>
<organism evidence="4 5">
    <name type="scientific">Candidatus Caccoplasma intestinavium</name>
    <dbReference type="NCBI Taxonomy" id="2840716"/>
    <lineage>
        <taxon>Bacteria</taxon>
        <taxon>Pseudomonadati</taxon>
        <taxon>Bacteroidota</taxon>
        <taxon>Bacteroidia</taxon>
        <taxon>Bacteroidales</taxon>
        <taxon>Bacteroidaceae</taxon>
        <taxon>Bacteroidaceae incertae sedis</taxon>
        <taxon>Candidatus Caccoplasma</taxon>
    </lineage>
</organism>
<dbReference type="InterPro" id="IPR025887">
    <property type="entry name" value="Glyco_hydro_31_N_dom"/>
</dbReference>
<dbReference type="PROSITE" id="PS51820">
    <property type="entry name" value="PA14"/>
    <property type="match status" value="1"/>
</dbReference>
<dbReference type="EMBL" id="DVKT01000024">
    <property type="protein sequence ID" value="HIT39065.1"/>
    <property type="molecule type" value="Genomic_DNA"/>
</dbReference>
<dbReference type="Gene3D" id="3.20.20.80">
    <property type="entry name" value="Glycosidases"/>
    <property type="match status" value="1"/>
</dbReference>
<dbReference type="Pfam" id="PF21365">
    <property type="entry name" value="Glyco_hydro_31_3rd"/>
    <property type="match status" value="1"/>
</dbReference>
<keyword evidence="2" id="KW-0326">Glycosidase</keyword>
<evidence type="ECO:0000259" key="3">
    <source>
        <dbReference type="PROSITE" id="PS51820"/>
    </source>
</evidence>
<reference evidence="4" key="1">
    <citation type="submission" date="2020-10" db="EMBL/GenBank/DDBJ databases">
        <authorList>
            <person name="Gilroy R."/>
        </authorList>
    </citation>
    <scope>NUCLEOTIDE SEQUENCE</scope>
    <source>
        <strain evidence="4">21143</strain>
    </source>
</reference>
<dbReference type="InterPro" id="IPR048395">
    <property type="entry name" value="Glyco_hydro_31_C"/>
</dbReference>
<dbReference type="SUPFAM" id="SSF51445">
    <property type="entry name" value="(Trans)glycosidases"/>
    <property type="match status" value="1"/>
</dbReference>
<dbReference type="InterPro" id="IPR037524">
    <property type="entry name" value="PA14/GLEYA"/>
</dbReference>
<dbReference type="Pfam" id="PF01055">
    <property type="entry name" value="Glyco_hydro_31_2nd"/>
    <property type="match status" value="1"/>
</dbReference>
<protein>
    <submittedName>
        <fullName evidence="4">DUF5110 domain-containing protein</fullName>
    </submittedName>
</protein>
<dbReference type="InterPro" id="IPR051816">
    <property type="entry name" value="Glycosyl_Hydrolase_31"/>
</dbReference>
<dbReference type="GO" id="GO:0005975">
    <property type="term" value="P:carbohydrate metabolic process"/>
    <property type="evidence" value="ECO:0007669"/>
    <property type="project" value="InterPro"/>
</dbReference>
<dbReference type="AlphaFoldDB" id="A0A9D1GDE5"/>
<dbReference type="Gene3D" id="2.60.120.380">
    <property type="match status" value="1"/>
</dbReference>
<reference evidence="4" key="2">
    <citation type="journal article" date="2021" name="PeerJ">
        <title>Extensive microbial diversity within the chicken gut microbiome revealed by metagenomics and culture.</title>
        <authorList>
            <person name="Gilroy R."/>
            <person name="Ravi A."/>
            <person name="Getino M."/>
            <person name="Pursley I."/>
            <person name="Horton D.L."/>
            <person name="Alikhan N.F."/>
            <person name="Baker D."/>
            <person name="Gharbi K."/>
            <person name="Hall N."/>
            <person name="Watson M."/>
            <person name="Adriaenssens E.M."/>
            <person name="Foster-Nyarko E."/>
            <person name="Jarju S."/>
            <person name="Secka A."/>
            <person name="Antonio M."/>
            <person name="Oren A."/>
            <person name="Chaudhuri R.R."/>
            <person name="La Ragione R."/>
            <person name="Hildebrand F."/>
            <person name="Pallen M.J."/>
        </authorList>
    </citation>
    <scope>NUCLEOTIDE SEQUENCE</scope>
    <source>
        <strain evidence="4">21143</strain>
    </source>
</reference>
<evidence type="ECO:0000313" key="4">
    <source>
        <dbReference type="EMBL" id="HIT39065.1"/>
    </source>
</evidence>
<dbReference type="InterPro" id="IPR013780">
    <property type="entry name" value="Glyco_hydro_b"/>
</dbReference>
<dbReference type="InterPro" id="IPR000322">
    <property type="entry name" value="Glyco_hydro_31_TIM"/>
</dbReference>
<dbReference type="PANTHER" id="PTHR43863:SF2">
    <property type="entry name" value="MALTASE-GLUCOAMYLASE"/>
    <property type="match status" value="1"/>
</dbReference>
<dbReference type="GO" id="GO:0030246">
    <property type="term" value="F:carbohydrate binding"/>
    <property type="evidence" value="ECO:0007669"/>
    <property type="project" value="InterPro"/>
</dbReference>
<sequence>MKHNLLIFLAILLSIPVGAVSYRKTTDGVVVTLSSKSDTTARMVRLQVVDSKIIRVTAVPGRKFPKEKSLVVLPEAYKKTPFTVEESDGRLRLETDAVRAMVDLETGEVAFADTCGTMRLQERRGGGKKFKPITVDGVSAYSYWQQFESPDNEAFYGLGQHQSDEFNYKGKNESLFQYNTKVAVPFIISNKNYGLLFDTYSLCKWGDSRDYMQLCDAFDLYDANGKPGALTAAYVPDKKNKKAKSLVRRESRIYYEDQKTILDLPQDFALNGANVVYTGEIAARETGDFHFLLYYAGYVKVYIDGELLVPERWRTAWNPNSYKFKTGLKAGERVPIRIEWRPDGGVSYLGLRALTPVDSAEQNRLSWYSEMSDAIDYYYIAGDDADDVIAGYRRLTGKAQVMPRWAMGFWQSRERYKTQKEMLAALREFRERRIPLDNIVLDWSYWPEDAWGSHEFDAARFPDPKGMVDSIHAQHARMMISVWPKFYMTTRHFKEFDRKGWMYRQAIKDSIRDWIGPGYIGSFYDAYAEGARKLFWKQMQDHLYPLGIDAWWMDASEPNVRDCTDMDYRKALCGPTALGPSTQYFNAYALMNAEAIYDGQRAVDPDRRVFLLTRSGFAGLQRYSTATWSGDIATRWEDMKAQISAGLNFSICGIPYWSMDIGGFCVEKRYESGFKQFNKTGKENADLKEWRELNTRWFQFGSFVPIFRSHGQYPYREVYNIAPEGHPAYASIVYYTNLRYWLMPYIYSLAGMTYHDDYTIMRPLVMDFPSDTTVLNISDQYMFGPAFMACPVYTYGARSREVHFPKSAGWYDFYSGAYIVGGQTFTVSAPYSQMPLYVREGSIVPFGRDLQYSDQYPADTLTLYVYTGRDAEFTLYEDENTNYNYEKGAYLQIPLTYDEASGVLTIGAQEGAYEGMPTSRTVHVIVVSPESPVAFSRQRLPDNTVEYTGQKIELKLK</sequence>
<dbReference type="Pfam" id="PF17137">
    <property type="entry name" value="DUF5110"/>
    <property type="match status" value="1"/>
</dbReference>
<proteinExistence type="inferred from homology"/>
<dbReference type="CDD" id="cd14752">
    <property type="entry name" value="GH31_N"/>
    <property type="match status" value="2"/>
</dbReference>
<evidence type="ECO:0000256" key="1">
    <source>
        <dbReference type="ARBA" id="ARBA00007806"/>
    </source>
</evidence>
<comment type="similarity">
    <text evidence="1 2">Belongs to the glycosyl hydrolase 31 family.</text>
</comment>
<dbReference type="SUPFAM" id="SSF74650">
    <property type="entry name" value="Galactose mutarotase-like"/>
    <property type="match status" value="1"/>
</dbReference>